<dbReference type="GO" id="GO:0047869">
    <property type="term" value="F:dimethylpropiothetin dethiomethylase activity"/>
    <property type="evidence" value="ECO:0007669"/>
    <property type="project" value="InterPro"/>
</dbReference>
<dbReference type="EMBL" id="JAMOIM010000030">
    <property type="protein sequence ID" value="MCW6511676.1"/>
    <property type="molecule type" value="Genomic_DNA"/>
</dbReference>
<name>A0AA41YZZ3_9HYPH</name>
<sequence length="204" mass="22252">MDPTDTEGQVALRLAKAAYALLEPIAAAQPFVAHWPETIVLRSTPPETLPALRWLDGASAFSHPTTSRLMAMLAETAAELAWRQSYAAADFGPSFLERYGWTELVGPSGPIGSKRMTCGFLLLGPDLHYPPHAHEAEELYLPLAGTALWQRGNGAPSLVPPGTPIYHESWLPHAMWTRTEPLVALYCWRGGTLGAKPQIMSRAL</sequence>
<keyword evidence="2" id="KW-1185">Reference proteome</keyword>
<evidence type="ECO:0000313" key="2">
    <source>
        <dbReference type="Proteomes" id="UP001165667"/>
    </source>
</evidence>
<dbReference type="RefSeq" id="WP_282588051.1">
    <property type="nucleotide sequence ID" value="NZ_JAMOIM010000030.1"/>
</dbReference>
<protein>
    <submittedName>
        <fullName evidence="1">Dimethylsulfonioproprionate lyase family protein</fullName>
    </submittedName>
</protein>
<dbReference type="AlphaFoldDB" id="A0AA41YZZ3"/>
<dbReference type="SUPFAM" id="SSF51182">
    <property type="entry name" value="RmlC-like cupins"/>
    <property type="match status" value="1"/>
</dbReference>
<dbReference type="InterPro" id="IPR031723">
    <property type="entry name" value="DMSP_lyase"/>
</dbReference>
<dbReference type="InterPro" id="IPR014710">
    <property type="entry name" value="RmlC-like_jellyroll"/>
</dbReference>
<evidence type="ECO:0000313" key="1">
    <source>
        <dbReference type="EMBL" id="MCW6511676.1"/>
    </source>
</evidence>
<dbReference type="Proteomes" id="UP001165667">
    <property type="component" value="Unassembled WGS sequence"/>
</dbReference>
<gene>
    <name evidence="1" type="ORF">M8523_27275</name>
</gene>
<dbReference type="InterPro" id="IPR011051">
    <property type="entry name" value="RmlC_Cupin_sf"/>
</dbReference>
<dbReference type="Pfam" id="PF16867">
    <property type="entry name" value="DMSP_lyase"/>
    <property type="match status" value="1"/>
</dbReference>
<proteinExistence type="predicted"/>
<dbReference type="Gene3D" id="2.60.120.10">
    <property type="entry name" value="Jelly Rolls"/>
    <property type="match status" value="1"/>
</dbReference>
<comment type="caution">
    <text evidence="1">The sequence shown here is derived from an EMBL/GenBank/DDBJ whole genome shotgun (WGS) entry which is preliminary data.</text>
</comment>
<reference evidence="1" key="1">
    <citation type="submission" date="2022-05" db="EMBL/GenBank/DDBJ databases">
        <authorList>
            <person name="Pankratov T."/>
        </authorList>
    </citation>
    <scope>NUCLEOTIDE SEQUENCE</scope>
    <source>
        <strain evidence="1">BP6-180914</strain>
    </source>
</reference>
<keyword evidence="1" id="KW-0456">Lyase</keyword>
<accession>A0AA41YZZ3</accession>
<organism evidence="1 2">
    <name type="scientific">Lichenifustis flavocetrariae</name>
    <dbReference type="NCBI Taxonomy" id="2949735"/>
    <lineage>
        <taxon>Bacteria</taxon>
        <taxon>Pseudomonadati</taxon>
        <taxon>Pseudomonadota</taxon>
        <taxon>Alphaproteobacteria</taxon>
        <taxon>Hyphomicrobiales</taxon>
        <taxon>Lichenihabitantaceae</taxon>
        <taxon>Lichenifustis</taxon>
    </lineage>
</organism>